<feature type="domain" description="PorZ N-terminal beta-propeller" evidence="3">
    <location>
        <begin position="49"/>
        <end position="202"/>
    </location>
</feature>
<sequence>MKKISLLSFGIFASVQFVNAQNISSKKWSDLFSYNNVLAMKEDNGKIVAATENGIFYYTISTGEITKLSKANGLHDVKISAFDYNPQTKIGLVGYQNGALDVITPQGITYVVDIPIATGYNGSKKINHISITGDRAAVSVGYGVSIFDLKKKEFGDSSFFITGGVFQASNEATILGNKVFSVTNTGLKTHELNTTFPVFSTWTTELAGNFTDIDSESALAFSSATATYIYNNGTSTPLAQTFGGINDVVVNSNNIIITDGSRIYTYNTNGNFAGSTSVGEACNTATTIGSKVYCGTKVSGVKTDDNISYKPDGPYFNDSYKIRLFNDNQLLVSTGIRANGYNDAQFNPKNPGFYYFTGTEWVYSSYFVGSTTEFNIVDVFPDPVNTNEVFFTNYFSPTGYGIYKMKYNSGSKDFEFSKRYLVGADSQYINRPVGFTSDDQNNIFATIAFTGIATKSSLALYDRATDDFIIRDLNVSTGIQFPVFSNDLLWIPIPRTVNFLAYDTKKTASFSDDTQYYLDQSNGFPANTISFAMDKSGDAWIGTEGGIRILPNAATEIKNDPQFEPIVIEQGGLAEELFRDATILHIEVDGGNQKWVSVEDGGVYYLSANGEKTIKFFNKDNSPLPTNTITDIKVDKKTGKVYFVTFDGIVTYQGDVADVTSNFGNVLVYPNPVVYSQFKGNVTIKGLAEKTNIRITDAAGNLVHSAIARTGYYEWNLNNQKGKRVASGIYFVLMTNEDGSDKATAKIAVVN</sequence>
<reference evidence="4 5" key="1">
    <citation type="submission" date="2018-06" db="EMBL/GenBank/DDBJ databases">
        <authorList>
            <consortium name="Pathogen Informatics"/>
            <person name="Doyle S."/>
        </authorList>
    </citation>
    <scope>NUCLEOTIDE SEQUENCE [LARGE SCALE GENOMIC DNA]</scope>
    <source>
        <strain evidence="4 5">NCTC13532</strain>
    </source>
</reference>
<accession>A0A381FJV5</accession>
<dbReference type="AlphaFoldDB" id="A0A381FJV5"/>
<feature type="signal peptide" evidence="2">
    <location>
        <begin position="1"/>
        <end position="20"/>
    </location>
</feature>
<dbReference type="RefSeq" id="WP_115620160.1">
    <property type="nucleotide sequence ID" value="NZ_UFVR01000004.1"/>
</dbReference>
<proteinExistence type="predicted"/>
<dbReference type="Gene3D" id="2.60.40.4070">
    <property type="match status" value="1"/>
</dbReference>
<evidence type="ECO:0000313" key="4">
    <source>
        <dbReference type="EMBL" id="SUX46442.1"/>
    </source>
</evidence>
<dbReference type="EMBL" id="UFVR01000004">
    <property type="protein sequence ID" value="SUX46442.1"/>
    <property type="molecule type" value="Genomic_DNA"/>
</dbReference>
<dbReference type="NCBIfam" id="TIGR04183">
    <property type="entry name" value="Por_Secre_tail"/>
    <property type="match status" value="1"/>
</dbReference>
<dbReference type="Proteomes" id="UP000254282">
    <property type="component" value="Unassembled WGS sequence"/>
</dbReference>
<protein>
    <recommendedName>
        <fullName evidence="3">PorZ N-terminal beta-propeller domain-containing protein</fullName>
    </recommendedName>
</protein>
<feature type="chain" id="PRO_5016871209" description="PorZ N-terminal beta-propeller domain-containing protein" evidence="2">
    <location>
        <begin position="21"/>
        <end position="751"/>
    </location>
</feature>
<dbReference type="InterPro" id="IPR026444">
    <property type="entry name" value="Secre_tail"/>
</dbReference>
<keyword evidence="1 2" id="KW-0732">Signal</keyword>
<dbReference type="Gene3D" id="2.130.10.10">
    <property type="entry name" value="YVTN repeat-like/Quinoprotein amine dehydrogenase"/>
    <property type="match status" value="2"/>
</dbReference>
<dbReference type="STRING" id="254.SAMN05421682_11674"/>
<dbReference type="InterPro" id="IPR015943">
    <property type="entry name" value="WD40/YVTN_repeat-like_dom_sf"/>
</dbReference>
<evidence type="ECO:0000256" key="2">
    <source>
        <dbReference type="SAM" id="SignalP"/>
    </source>
</evidence>
<evidence type="ECO:0000259" key="3">
    <source>
        <dbReference type="Pfam" id="PF21544"/>
    </source>
</evidence>
<dbReference type="InterPro" id="IPR048954">
    <property type="entry name" value="PorZ_N"/>
</dbReference>
<dbReference type="Pfam" id="PF21544">
    <property type="entry name" value="PorZ_N_b_propeller"/>
    <property type="match status" value="1"/>
</dbReference>
<organism evidence="4 5">
    <name type="scientific">Chryseobacterium indoltheticum</name>
    <dbReference type="NCBI Taxonomy" id="254"/>
    <lineage>
        <taxon>Bacteria</taxon>
        <taxon>Pseudomonadati</taxon>
        <taxon>Bacteroidota</taxon>
        <taxon>Flavobacteriia</taxon>
        <taxon>Flavobacteriales</taxon>
        <taxon>Weeksellaceae</taxon>
        <taxon>Chryseobacterium group</taxon>
        <taxon>Chryseobacterium</taxon>
    </lineage>
</organism>
<name>A0A381FJV5_9FLAO</name>
<evidence type="ECO:0000313" key="5">
    <source>
        <dbReference type="Proteomes" id="UP000254282"/>
    </source>
</evidence>
<dbReference type="SUPFAM" id="SSF63829">
    <property type="entry name" value="Calcium-dependent phosphotriesterase"/>
    <property type="match status" value="1"/>
</dbReference>
<evidence type="ECO:0000256" key="1">
    <source>
        <dbReference type="ARBA" id="ARBA00022729"/>
    </source>
</evidence>
<gene>
    <name evidence="4" type="ORF">NCTC13532_01978</name>
</gene>
<dbReference type="SUPFAM" id="SSF101898">
    <property type="entry name" value="NHL repeat"/>
    <property type="match status" value="1"/>
</dbReference>